<keyword evidence="12" id="KW-1185">Reference proteome</keyword>
<keyword evidence="4" id="KW-0813">Transport</keyword>
<dbReference type="PANTHER" id="PTHR43823:SF3">
    <property type="entry name" value="MULTIDRUG EXPORT PROTEIN MEPA"/>
    <property type="match status" value="1"/>
</dbReference>
<evidence type="ECO:0000256" key="3">
    <source>
        <dbReference type="ARBA" id="ARBA00022106"/>
    </source>
</evidence>
<evidence type="ECO:0000256" key="4">
    <source>
        <dbReference type="ARBA" id="ARBA00022448"/>
    </source>
</evidence>
<keyword evidence="9" id="KW-0046">Antibiotic resistance</keyword>
<feature type="transmembrane region" description="Helical" evidence="10">
    <location>
        <begin position="196"/>
        <end position="218"/>
    </location>
</feature>
<evidence type="ECO:0000256" key="9">
    <source>
        <dbReference type="ARBA" id="ARBA00023251"/>
    </source>
</evidence>
<feature type="transmembrane region" description="Helical" evidence="10">
    <location>
        <begin position="393"/>
        <end position="413"/>
    </location>
</feature>
<evidence type="ECO:0000313" key="12">
    <source>
        <dbReference type="Proteomes" id="UP000682802"/>
    </source>
</evidence>
<protein>
    <recommendedName>
        <fullName evidence="3">Multidrug export protein MepA</fullName>
    </recommendedName>
</protein>
<dbReference type="CDD" id="cd13143">
    <property type="entry name" value="MATE_MepA_like"/>
    <property type="match status" value="1"/>
</dbReference>
<keyword evidence="5" id="KW-1003">Cell membrane</keyword>
<gene>
    <name evidence="11" type="ORF">KM029_00850</name>
</gene>
<dbReference type="PIRSF" id="PIRSF006603">
    <property type="entry name" value="DinF"/>
    <property type="match status" value="1"/>
</dbReference>
<evidence type="ECO:0000256" key="8">
    <source>
        <dbReference type="ARBA" id="ARBA00023136"/>
    </source>
</evidence>
<dbReference type="PANTHER" id="PTHR43823">
    <property type="entry name" value="SPORULATION PROTEIN YKVU"/>
    <property type="match status" value="1"/>
</dbReference>
<dbReference type="EMBL" id="CP076128">
    <property type="protein sequence ID" value="QWG07516.1"/>
    <property type="molecule type" value="Genomic_DNA"/>
</dbReference>
<sequence length="450" mass="49402">MTKSKTPDLGLDSIKDLLVKLSVPAAVGMMVIVIYQMVDTFFIGRWVGTLGIAGISVVAPLVMLVQSIGMAIGMGGASLIARALGGGNPRHACKVLGTQSTITLILSLLAVVLGVLFEEKLLLFFGANGEIYSYAQEYYHIVIFGMPFLTMSIMSNNGIRSEGKAKTAMMSMIIPGVINIILDPIFIVGFDMGMQGAAWATLISYILGFLYILHYYLFRKTVLKLRWQDFILDSRIVKETLALGSASFVRQGASSGIAIILNHILFDNGGELSVAVYGVISRLFMLATFPMIGLGQGFLTICSFNYGACNYRRVKEVIYKSILYGSVINTIIVILVFIFNKELTGLFTKDVELITESVPAIFGVMTSLPFISIGIISSMYAQAVGKAKDALLLTLNRQVIFRIPFVFLFSHIWGIYGTWGSFFVADIFSLIVAAIYMKKKINRINNYLTQ</sequence>
<comment type="similarity">
    <text evidence="2">Belongs to the multi antimicrobial extrusion (MATE) (TC 2.A.66.1) family. MepA subfamily.</text>
</comment>
<feature type="transmembrane region" description="Helical" evidence="10">
    <location>
        <begin position="284"/>
        <end position="309"/>
    </location>
</feature>
<keyword evidence="6 10" id="KW-0812">Transmembrane</keyword>
<reference evidence="11 12" key="1">
    <citation type="submission" date="2021-05" db="EMBL/GenBank/DDBJ databases">
        <title>Comparative genomic studies on the polysaccharide-degrading batcterial strains of the Flammeovirga genus.</title>
        <authorList>
            <person name="Zewei F."/>
            <person name="Zheng Z."/>
            <person name="Yu L."/>
            <person name="Ruyue G."/>
            <person name="Yanhong M."/>
            <person name="Yuanyuan C."/>
            <person name="Jingyan G."/>
            <person name="Wenjun H."/>
        </authorList>
    </citation>
    <scope>NUCLEOTIDE SEQUENCE [LARGE SCALE GENOMIC DNA]</scope>
    <source>
        <strain evidence="11 12">YS10</strain>
    </source>
</reference>
<name>A0ABX8GVB1_9BACT</name>
<feature type="transmembrane region" description="Helical" evidence="10">
    <location>
        <begin position="419"/>
        <end position="437"/>
    </location>
</feature>
<evidence type="ECO:0000256" key="6">
    <source>
        <dbReference type="ARBA" id="ARBA00022692"/>
    </source>
</evidence>
<feature type="transmembrane region" description="Helical" evidence="10">
    <location>
        <begin position="321"/>
        <end position="340"/>
    </location>
</feature>
<dbReference type="InterPro" id="IPR045070">
    <property type="entry name" value="MATE_MepA-like"/>
</dbReference>
<dbReference type="RefSeq" id="WP_144074905.1">
    <property type="nucleotide sequence ID" value="NZ_CP076128.1"/>
</dbReference>
<dbReference type="Proteomes" id="UP000682802">
    <property type="component" value="Chromosome 1"/>
</dbReference>
<dbReference type="Pfam" id="PF01554">
    <property type="entry name" value="MatE"/>
    <property type="match status" value="2"/>
</dbReference>
<dbReference type="InterPro" id="IPR051327">
    <property type="entry name" value="MATE_MepA_subfamily"/>
</dbReference>
<feature type="transmembrane region" description="Helical" evidence="10">
    <location>
        <begin position="137"/>
        <end position="155"/>
    </location>
</feature>
<feature type="transmembrane region" description="Helical" evidence="10">
    <location>
        <begin position="239"/>
        <end position="264"/>
    </location>
</feature>
<dbReference type="InterPro" id="IPR002528">
    <property type="entry name" value="MATE_fam"/>
</dbReference>
<evidence type="ECO:0000256" key="1">
    <source>
        <dbReference type="ARBA" id="ARBA00004651"/>
    </source>
</evidence>
<dbReference type="NCBIfam" id="TIGR00797">
    <property type="entry name" value="matE"/>
    <property type="match status" value="1"/>
</dbReference>
<feature type="transmembrane region" description="Helical" evidence="10">
    <location>
        <begin position="21"/>
        <end position="38"/>
    </location>
</feature>
<organism evidence="11 12">
    <name type="scientific">Flammeovirga kamogawensis</name>
    <dbReference type="NCBI Taxonomy" id="373891"/>
    <lineage>
        <taxon>Bacteria</taxon>
        <taxon>Pseudomonadati</taxon>
        <taxon>Bacteroidota</taxon>
        <taxon>Cytophagia</taxon>
        <taxon>Cytophagales</taxon>
        <taxon>Flammeovirgaceae</taxon>
        <taxon>Flammeovirga</taxon>
    </lineage>
</organism>
<evidence type="ECO:0000313" key="11">
    <source>
        <dbReference type="EMBL" id="QWG07516.1"/>
    </source>
</evidence>
<feature type="transmembrane region" description="Helical" evidence="10">
    <location>
        <begin position="95"/>
        <end position="117"/>
    </location>
</feature>
<evidence type="ECO:0000256" key="5">
    <source>
        <dbReference type="ARBA" id="ARBA00022475"/>
    </source>
</evidence>
<feature type="transmembrane region" description="Helical" evidence="10">
    <location>
        <begin position="360"/>
        <end position="381"/>
    </location>
</feature>
<evidence type="ECO:0000256" key="2">
    <source>
        <dbReference type="ARBA" id="ARBA00008417"/>
    </source>
</evidence>
<feature type="transmembrane region" description="Helical" evidence="10">
    <location>
        <begin position="50"/>
        <end position="74"/>
    </location>
</feature>
<evidence type="ECO:0000256" key="7">
    <source>
        <dbReference type="ARBA" id="ARBA00022989"/>
    </source>
</evidence>
<feature type="transmembrane region" description="Helical" evidence="10">
    <location>
        <begin position="167"/>
        <end position="190"/>
    </location>
</feature>
<accession>A0ABX8GVB1</accession>
<keyword evidence="8 10" id="KW-0472">Membrane</keyword>
<evidence type="ECO:0000256" key="10">
    <source>
        <dbReference type="SAM" id="Phobius"/>
    </source>
</evidence>
<dbReference type="InterPro" id="IPR048279">
    <property type="entry name" value="MdtK-like"/>
</dbReference>
<keyword evidence="7 10" id="KW-1133">Transmembrane helix</keyword>
<proteinExistence type="inferred from homology"/>
<comment type="subcellular location">
    <subcellularLocation>
        <location evidence="1">Cell membrane</location>
        <topology evidence="1">Multi-pass membrane protein</topology>
    </subcellularLocation>
</comment>